<dbReference type="AlphaFoldDB" id="A0A3P7IE14"/>
<dbReference type="Pfam" id="PF00135">
    <property type="entry name" value="COesterase"/>
    <property type="match status" value="1"/>
</dbReference>
<proteinExistence type="predicted"/>
<accession>A0A3P7IE14</accession>
<gene>
    <name evidence="2" type="ORF">SVUK_LOCUS1131</name>
</gene>
<dbReference type="OrthoDB" id="5796168at2759"/>
<dbReference type="PANTHER" id="PTHR44590:SF3">
    <property type="entry name" value="CARBOXYLESTERASE TYPE B DOMAIN-CONTAINING PROTEIN"/>
    <property type="match status" value="1"/>
</dbReference>
<name>A0A3P7IE14_STRVU</name>
<dbReference type="PANTHER" id="PTHR44590">
    <property type="entry name" value="CARBOXYLIC ESTER HYDROLASE-RELATED"/>
    <property type="match status" value="1"/>
</dbReference>
<evidence type="ECO:0000313" key="3">
    <source>
        <dbReference type="Proteomes" id="UP000270094"/>
    </source>
</evidence>
<keyword evidence="3" id="KW-1185">Reference proteome</keyword>
<evidence type="ECO:0000259" key="1">
    <source>
        <dbReference type="Pfam" id="PF00135"/>
    </source>
</evidence>
<feature type="non-terminal residue" evidence="2">
    <location>
        <position position="150"/>
    </location>
</feature>
<dbReference type="Proteomes" id="UP000270094">
    <property type="component" value="Unassembled WGS sequence"/>
</dbReference>
<dbReference type="Gene3D" id="3.40.50.1820">
    <property type="entry name" value="alpha/beta hydrolase"/>
    <property type="match status" value="1"/>
</dbReference>
<dbReference type="EMBL" id="UYYB01002110">
    <property type="protein sequence ID" value="VDM66133.1"/>
    <property type="molecule type" value="Genomic_DNA"/>
</dbReference>
<dbReference type="SUPFAM" id="SSF53474">
    <property type="entry name" value="alpha/beta-Hydrolases"/>
    <property type="match status" value="1"/>
</dbReference>
<dbReference type="InterPro" id="IPR002018">
    <property type="entry name" value="CarbesteraseB"/>
</dbReference>
<organism evidence="2 3">
    <name type="scientific">Strongylus vulgaris</name>
    <name type="common">Blood worm</name>
    <dbReference type="NCBI Taxonomy" id="40348"/>
    <lineage>
        <taxon>Eukaryota</taxon>
        <taxon>Metazoa</taxon>
        <taxon>Ecdysozoa</taxon>
        <taxon>Nematoda</taxon>
        <taxon>Chromadorea</taxon>
        <taxon>Rhabditida</taxon>
        <taxon>Rhabditina</taxon>
        <taxon>Rhabditomorpha</taxon>
        <taxon>Strongyloidea</taxon>
        <taxon>Strongylidae</taxon>
        <taxon>Strongylus</taxon>
    </lineage>
</organism>
<protein>
    <recommendedName>
        <fullName evidence="1">Carboxylesterase type B domain-containing protein</fullName>
    </recommendedName>
</protein>
<reference evidence="2 3" key="1">
    <citation type="submission" date="2018-11" db="EMBL/GenBank/DDBJ databases">
        <authorList>
            <consortium name="Pathogen Informatics"/>
        </authorList>
    </citation>
    <scope>NUCLEOTIDE SEQUENCE [LARGE SCALE GENOMIC DNA]</scope>
</reference>
<dbReference type="InterPro" id="IPR029058">
    <property type="entry name" value="AB_hydrolase_fold"/>
</dbReference>
<sequence length="150" mass="16832">MITKLREIPESKFELSLFENISKPRSKLCPVAPRVDGDFITKPISELRKEASGKPMLIGCCEVEGLFLTSGKHPSIDGIMEEIAKLVSEDDHPSNFKWLRREIFRKVLSDENITNHEAVVRAYAEIIGDAFTNIGVQKAVLETLEAHDVP</sequence>
<evidence type="ECO:0000313" key="2">
    <source>
        <dbReference type="EMBL" id="VDM66133.1"/>
    </source>
</evidence>
<feature type="domain" description="Carboxylesterase type B" evidence="1">
    <location>
        <begin position="2"/>
        <end position="141"/>
    </location>
</feature>